<evidence type="ECO:0000256" key="1">
    <source>
        <dbReference type="ARBA" id="ARBA00007637"/>
    </source>
</evidence>
<proteinExistence type="inferred from homology"/>
<organism evidence="4 5">
    <name type="scientific">Natronomicrosphaera hydrolytica</name>
    <dbReference type="NCBI Taxonomy" id="3242702"/>
    <lineage>
        <taxon>Bacteria</taxon>
        <taxon>Pseudomonadati</taxon>
        <taxon>Planctomycetota</taxon>
        <taxon>Phycisphaerae</taxon>
        <taxon>Phycisphaerales</taxon>
        <taxon>Phycisphaeraceae</taxon>
        <taxon>Natronomicrosphaera</taxon>
    </lineage>
</organism>
<protein>
    <submittedName>
        <fullName evidence="4">NAD-dependent epimerase/dehydratase family protein</fullName>
    </submittedName>
</protein>
<accession>A0ABV4U084</accession>
<dbReference type="Proteomes" id="UP001575105">
    <property type="component" value="Unassembled WGS sequence"/>
</dbReference>
<keyword evidence="5" id="KW-1185">Reference proteome</keyword>
<feature type="region of interest" description="Disordered" evidence="2">
    <location>
        <begin position="250"/>
        <end position="288"/>
    </location>
</feature>
<dbReference type="Pfam" id="PF01370">
    <property type="entry name" value="Epimerase"/>
    <property type="match status" value="1"/>
</dbReference>
<dbReference type="RefSeq" id="WP_425343937.1">
    <property type="nucleotide sequence ID" value="NZ_JBGUBD010000001.1"/>
</dbReference>
<name>A0ABV4U084_9BACT</name>
<dbReference type="InterPro" id="IPR036291">
    <property type="entry name" value="NAD(P)-bd_dom_sf"/>
</dbReference>
<comment type="similarity">
    <text evidence="1">Belongs to the NAD(P)-dependent epimerase/dehydratase family.</text>
</comment>
<sequence>MAHAFVTETEPRVQPADKRRRVLVTGAAGRIGSYFAEHSHARYDLTLIDQPGTDLATLASYGRTAEADIGNLEQLKQHFQGIDTVVHLAAGPSPSEVWETVLKTNIVGTYNVFVAAKAADCRRVVFASSIHAVSAYPVDVQVKPDDPVNPGDLYGVSKCFGEAMARFMATQHGLSAIAIRIGGFQPLESARDPDKIGMMNAFVSRRDLNQLIQCCIDNESLRFAIAHGLSKNVFNQMDISETREMLGYEPQDDFSEENPRLQSLHLRENVQPHSEQGHDQPSGIREQL</sequence>
<dbReference type="CDD" id="cd08946">
    <property type="entry name" value="SDR_e"/>
    <property type="match status" value="1"/>
</dbReference>
<dbReference type="Gene3D" id="3.40.50.720">
    <property type="entry name" value="NAD(P)-binding Rossmann-like Domain"/>
    <property type="match status" value="1"/>
</dbReference>
<dbReference type="EMBL" id="JBGUBD010000001">
    <property type="protein sequence ID" value="MFA9477013.1"/>
    <property type="molecule type" value="Genomic_DNA"/>
</dbReference>
<reference evidence="4 5" key="1">
    <citation type="submission" date="2024-08" db="EMBL/GenBank/DDBJ databases">
        <title>Whole-genome sequencing of halo(alkali)philic microorganisms from hypersaline lakes.</title>
        <authorList>
            <person name="Sorokin D.Y."/>
            <person name="Merkel A.Y."/>
            <person name="Messina E."/>
            <person name="Yakimov M."/>
        </authorList>
    </citation>
    <scope>NUCLEOTIDE SEQUENCE [LARGE SCALE GENOMIC DNA]</scope>
    <source>
        <strain evidence="4 5">AB-hyl4</strain>
    </source>
</reference>
<gene>
    <name evidence="4" type="ORF">ACERK3_01775</name>
</gene>
<feature type="domain" description="NAD-dependent epimerase/dehydratase" evidence="3">
    <location>
        <begin position="22"/>
        <end position="181"/>
    </location>
</feature>
<feature type="compositionally biased region" description="Basic and acidic residues" evidence="2">
    <location>
        <begin position="265"/>
        <end position="278"/>
    </location>
</feature>
<dbReference type="SUPFAM" id="SSF51735">
    <property type="entry name" value="NAD(P)-binding Rossmann-fold domains"/>
    <property type="match status" value="1"/>
</dbReference>
<evidence type="ECO:0000256" key="2">
    <source>
        <dbReference type="SAM" id="MobiDB-lite"/>
    </source>
</evidence>
<dbReference type="PANTHER" id="PTHR43000">
    <property type="entry name" value="DTDP-D-GLUCOSE 4,6-DEHYDRATASE-RELATED"/>
    <property type="match status" value="1"/>
</dbReference>
<evidence type="ECO:0000259" key="3">
    <source>
        <dbReference type="Pfam" id="PF01370"/>
    </source>
</evidence>
<dbReference type="InterPro" id="IPR001509">
    <property type="entry name" value="Epimerase_deHydtase"/>
</dbReference>
<comment type="caution">
    <text evidence="4">The sequence shown here is derived from an EMBL/GenBank/DDBJ whole genome shotgun (WGS) entry which is preliminary data.</text>
</comment>
<evidence type="ECO:0000313" key="5">
    <source>
        <dbReference type="Proteomes" id="UP001575105"/>
    </source>
</evidence>
<evidence type="ECO:0000313" key="4">
    <source>
        <dbReference type="EMBL" id="MFA9477013.1"/>
    </source>
</evidence>